<evidence type="ECO:0000313" key="1">
    <source>
        <dbReference type="EMBL" id="JAD26224.1"/>
    </source>
</evidence>
<accession>A0A0A8YIC5</accession>
<dbReference type="EMBL" id="GBRH01271671">
    <property type="protein sequence ID" value="JAD26224.1"/>
    <property type="molecule type" value="Transcribed_RNA"/>
</dbReference>
<name>A0A0A8YIC5_ARUDO</name>
<reference evidence="1" key="2">
    <citation type="journal article" date="2015" name="Data Brief">
        <title>Shoot transcriptome of the giant reed, Arundo donax.</title>
        <authorList>
            <person name="Barrero R.A."/>
            <person name="Guerrero F.D."/>
            <person name="Moolhuijzen P."/>
            <person name="Goolsby J.A."/>
            <person name="Tidwell J."/>
            <person name="Bellgard S.E."/>
            <person name="Bellgard M.I."/>
        </authorList>
    </citation>
    <scope>NUCLEOTIDE SEQUENCE</scope>
    <source>
        <tissue evidence="1">Shoot tissue taken approximately 20 cm above the soil surface</tissue>
    </source>
</reference>
<organism evidence="1">
    <name type="scientific">Arundo donax</name>
    <name type="common">Giant reed</name>
    <name type="synonym">Donax arundinaceus</name>
    <dbReference type="NCBI Taxonomy" id="35708"/>
    <lineage>
        <taxon>Eukaryota</taxon>
        <taxon>Viridiplantae</taxon>
        <taxon>Streptophyta</taxon>
        <taxon>Embryophyta</taxon>
        <taxon>Tracheophyta</taxon>
        <taxon>Spermatophyta</taxon>
        <taxon>Magnoliopsida</taxon>
        <taxon>Liliopsida</taxon>
        <taxon>Poales</taxon>
        <taxon>Poaceae</taxon>
        <taxon>PACMAD clade</taxon>
        <taxon>Arundinoideae</taxon>
        <taxon>Arundineae</taxon>
        <taxon>Arundo</taxon>
    </lineage>
</organism>
<dbReference type="AlphaFoldDB" id="A0A0A8YIC5"/>
<protein>
    <submittedName>
        <fullName evidence="1">Uncharacterized protein</fullName>
    </submittedName>
</protein>
<sequence>MCYLFSDVDVSIVASTLWSFIIDVGDLTVRHGFHSCRQ</sequence>
<proteinExistence type="predicted"/>
<reference evidence="1" key="1">
    <citation type="submission" date="2014-09" db="EMBL/GenBank/DDBJ databases">
        <authorList>
            <person name="Magalhaes I.L.F."/>
            <person name="Oliveira U."/>
            <person name="Santos F.R."/>
            <person name="Vidigal T.H.D.A."/>
            <person name="Brescovit A.D."/>
            <person name="Santos A.J."/>
        </authorList>
    </citation>
    <scope>NUCLEOTIDE SEQUENCE</scope>
    <source>
        <tissue evidence="1">Shoot tissue taken approximately 20 cm above the soil surface</tissue>
    </source>
</reference>